<organism evidence="2 3">
    <name type="scientific">Oikopleura dioica</name>
    <name type="common">Tunicate</name>
    <dbReference type="NCBI Taxonomy" id="34765"/>
    <lineage>
        <taxon>Eukaryota</taxon>
        <taxon>Metazoa</taxon>
        <taxon>Chordata</taxon>
        <taxon>Tunicata</taxon>
        <taxon>Appendicularia</taxon>
        <taxon>Copelata</taxon>
        <taxon>Oikopleuridae</taxon>
        <taxon>Oikopleura</taxon>
    </lineage>
</organism>
<name>A0ABN7TA83_OIKDI</name>
<protein>
    <submittedName>
        <fullName evidence="2">Oidioi.mRNA.OKI2018_I69.chr2.g7212.t2.cds</fullName>
    </submittedName>
</protein>
<reference evidence="2 3" key="1">
    <citation type="submission" date="2021-04" db="EMBL/GenBank/DDBJ databases">
        <authorList>
            <person name="Bliznina A."/>
        </authorList>
    </citation>
    <scope>NUCLEOTIDE SEQUENCE [LARGE SCALE GENOMIC DNA]</scope>
</reference>
<proteinExistence type="predicted"/>
<keyword evidence="3" id="KW-1185">Reference proteome</keyword>
<evidence type="ECO:0000313" key="3">
    <source>
        <dbReference type="Proteomes" id="UP001158576"/>
    </source>
</evidence>
<feature type="region of interest" description="Disordered" evidence="1">
    <location>
        <begin position="36"/>
        <end position="59"/>
    </location>
</feature>
<feature type="region of interest" description="Disordered" evidence="1">
    <location>
        <begin position="291"/>
        <end position="322"/>
    </location>
</feature>
<accession>A0ABN7TA83</accession>
<sequence length="409" mass="46926">MRDTDTEDEPRSSSASSLGIPIDSLSIENISSKKKEEKIELDYSRSKSRRVESGSESDASKNDMFTFREISKFCARAHHSFNAKPHMTMSFSEWSGNEYSLLLSDLQREKENLEKKQSEAKIRPFSSSKLHTRRSSKKLKSAHSTPNVNTYLRKNTSSGTISEGMPSGYNDFMRKKVALSVAVQDIHYQFQHFPHTNSHIGHYRDTVTRKIISVAMEQQSPSVLNASPKRLTSALSEIPGSLKLLDRKKLSTTTLYSSINHPDKERRRSQGRVKVVNVCWESAQPEQPEKLKQSWVLNSTSSSSRDTDLKSTKKGKSHDSNLVPERFLNHRQEIRKLLQNLNRRTSPSIQNIRAVTLNLEVSNKKGQLGTLLRQLPYYERFQMLNCHRFVQIFSHKKKKSHKIVKSVNY</sequence>
<dbReference type="EMBL" id="OU015567">
    <property type="protein sequence ID" value="CAG5113065.1"/>
    <property type="molecule type" value="Genomic_DNA"/>
</dbReference>
<feature type="compositionally biased region" description="Basic residues" evidence="1">
    <location>
        <begin position="130"/>
        <end position="141"/>
    </location>
</feature>
<evidence type="ECO:0000256" key="1">
    <source>
        <dbReference type="SAM" id="MobiDB-lite"/>
    </source>
</evidence>
<feature type="compositionally biased region" description="Polar residues" evidence="1">
    <location>
        <begin position="295"/>
        <end position="304"/>
    </location>
</feature>
<dbReference type="Proteomes" id="UP001158576">
    <property type="component" value="Chromosome 2"/>
</dbReference>
<gene>
    <name evidence="2" type="ORF">OKIOD_LOCUS15977</name>
</gene>
<evidence type="ECO:0000313" key="2">
    <source>
        <dbReference type="EMBL" id="CAG5113065.1"/>
    </source>
</evidence>
<feature type="region of interest" description="Disordered" evidence="1">
    <location>
        <begin position="1"/>
        <end position="20"/>
    </location>
</feature>
<feature type="region of interest" description="Disordered" evidence="1">
    <location>
        <begin position="114"/>
        <end position="145"/>
    </location>
</feature>